<evidence type="ECO:0000313" key="1">
    <source>
        <dbReference type="EMBL" id="KXB06441.1"/>
    </source>
</evidence>
<name>A0A133VJ17_9EURY</name>
<dbReference type="PATRIC" id="fig|1698280.3.peg.803"/>
<dbReference type="Proteomes" id="UP000070263">
    <property type="component" value="Unassembled WGS sequence"/>
</dbReference>
<gene>
    <name evidence="1" type="ORF">AKJ51_03700</name>
</gene>
<protein>
    <recommendedName>
        <fullName evidence="3">Glycosyltransferase</fullName>
    </recommendedName>
</protein>
<dbReference type="PANTHER" id="PTHR35105">
    <property type="entry name" value="EXPRESSED PROTEIN"/>
    <property type="match status" value="1"/>
</dbReference>
<dbReference type="Gene3D" id="3.90.550.10">
    <property type="entry name" value="Spore Coat Polysaccharide Biosynthesis Protein SpsA, Chain A"/>
    <property type="match status" value="1"/>
</dbReference>
<comment type="caution">
    <text evidence="1">The sequence shown here is derived from an EMBL/GenBank/DDBJ whole genome shotgun (WGS) entry which is preliminary data.</text>
</comment>
<evidence type="ECO:0000313" key="2">
    <source>
        <dbReference type="Proteomes" id="UP000070263"/>
    </source>
</evidence>
<dbReference type="AlphaFoldDB" id="A0A133VJ17"/>
<keyword evidence="2" id="KW-1185">Reference proteome</keyword>
<organism evidence="1 2">
    <name type="scientific">candidate division MSBL1 archaeon SCGC-AAA382A20</name>
    <dbReference type="NCBI Taxonomy" id="1698280"/>
    <lineage>
        <taxon>Archaea</taxon>
        <taxon>Methanobacteriati</taxon>
        <taxon>Methanobacteriota</taxon>
        <taxon>candidate division MSBL1</taxon>
    </lineage>
</organism>
<accession>A0A133VJ17</accession>
<evidence type="ECO:0008006" key="3">
    <source>
        <dbReference type="Google" id="ProtNLM"/>
    </source>
</evidence>
<dbReference type="EMBL" id="LHYE01000045">
    <property type="protein sequence ID" value="KXB06441.1"/>
    <property type="molecule type" value="Genomic_DNA"/>
</dbReference>
<sequence length="256" mass="30709">MRKDEKINTVFIGYDPKEKSACTVLKYIIKANSPKPIHVKFLRKDILELMGMHYRPYEIVNGQYIDKIDQRPFSTEFSFSRFLIPALMMYEGWALYMDCDMYPRIDINEVFEEYNDDFFPLYCVKHKYEPLDQYKMDGREQTSYPRKNWSSFVLWNCGHKLNRKITPMEVNNRSGSYLHQFKWLPDKDSAIGTMHEEWNWLDGHSSEEIEPKNVHFTTGGPWFKEWSVKRPIDGQYAAEWNVDYSYLLLRDKIDEV</sequence>
<dbReference type="SUPFAM" id="SSF53448">
    <property type="entry name" value="Nucleotide-diphospho-sugar transferases"/>
    <property type="match status" value="1"/>
</dbReference>
<proteinExistence type="predicted"/>
<reference evidence="1 2" key="1">
    <citation type="journal article" date="2016" name="Sci. Rep.">
        <title>Metabolic traits of an uncultured archaeal lineage -MSBL1- from brine pools of the Red Sea.</title>
        <authorList>
            <person name="Mwirichia R."/>
            <person name="Alam I."/>
            <person name="Rashid M."/>
            <person name="Vinu M."/>
            <person name="Ba-Alawi W."/>
            <person name="Anthony Kamau A."/>
            <person name="Kamanda Ngugi D."/>
            <person name="Goker M."/>
            <person name="Klenk H.P."/>
            <person name="Bajic V."/>
            <person name="Stingl U."/>
        </authorList>
    </citation>
    <scope>NUCLEOTIDE SEQUENCE [LARGE SCALE GENOMIC DNA]</scope>
    <source>
        <strain evidence="1">SCGC-AAA382A20</strain>
    </source>
</reference>
<dbReference type="PANTHER" id="PTHR35105:SF2">
    <property type="entry name" value="PROTEIN CDI"/>
    <property type="match status" value="1"/>
</dbReference>
<dbReference type="InterPro" id="IPR029044">
    <property type="entry name" value="Nucleotide-diphossugar_trans"/>
</dbReference>